<dbReference type="AlphaFoldDB" id="V6LT38"/>
<reference evidence="2" key="2">
    <citation type="submission" date="2020-12" db="EMBL/GenBank/DDBJ databases">
        <title>New Spironucleus salmonicida genome in near-complete chromosomes.</title>
        <authorList>
            <person name="Xu F."/>
            <person name="Kurt Z."/>
            <person name="Jimenez-Gonzalez A."/>
            <person name="Astvaldsson A."/>
            <person name="Andersson J.O."/>
            <person name="Svard S.G."/>
        </authorList>
    </citation>
    <scope>NUCLEOTIDE SEQUENCE</scope>
    <source>
        <strain evidence="2">ATCC 50377</strain>
    </source>
</reference>
<dbReference type="GO" id="GO:0005509">
    <property type="term" value="F:calcium ion binding"/>
    <property type="evidence" value="ECO:0007669"/>
    <property type="project" value="InterPro"/>
</dbReference>
<protein>
    <submittedName>
        <fullName evidence="1">Annexin</fullName>
    </submittedName>
</protein>
<name>V6LT38_9EUKA</name>
<proteinExistence type="predicted"/>
<dbReference type="OrthoDB" id="37886at2759"/>
<dbReference type="InterPro" id="IPR037104">
    <property type="entry name" value="Annexin_sf"/>
</dbReference>
<reference evidence="1 2" key="1">
    <citation type="journal article" date="2014" name="PLoS Genet.">
        <title>The Genome of Spironucleus salmonicida Highlights a Fish Pathogen Adapted to Fluctuating Environments.</title>
        <authorList>
            <person name="Xu F."/>
            <person name="Jerlstrom-Hultqvist J."/>
            <person name="Einarsson E."/>
            <person name="Astvaldsson A."/>
            <person name="Svard S.G."/>
            <person name="Andersson J.O."/>
        </authorList>
    </citation>
    <scope>NUCLEOTIDE SEQUENCE</scope>
    <source>
        <strain evidence="2">ATCC 50377</strain>
    </source>
</reference>
<dbReference type="VEuPathDB" id="GiardiaDB:SS50377_26393"/>
<dbReference type="GO" id="GO:0005544">
    <property type="term" value="F:calcium-dependent phospholipid binding"/>
    <property type="evidence" value="ECO:0007669"/>
    <property type="project" value="InterPro"/>
</dbReference>
<gene>
    <name evidence="1" type="ORF">SS50377_12139</name>
    <name evidence="2" type="ORF">SS50377_26393</name>
</gene>
<dbReference type="SUPFAM" id="SSF47874">
    <property type="entry name" value="Annexin"/>
    <property type="match status" value="1"/>
</dbReference>
<evidence type="ECO:0000313" key="3">
    <source>
        <dbReference type="Proteomes" id="UP000018208"/>
    </source>
</evidence>
<organism evidence="1">
    <name type="scientific">Spironucleus salmonicida</name>
    <dbReference type="NCBI Taxonomy" id="348837"/>
    <lineage>
        <taxon>Eukaryota</taxon>
        <taxon>Metamonada</taxon>
        <taxon>Diplomonadida</taxon>
        <taxon>Hexamitidae</taxon>
        <taxon>Hexamitinae</taxon>
        <taxon>Spironucleus</taxon>
    </lineage>
</organism>
<dbReference type="Gene3D" id="1.10.220.10">
    <property type="entry name" value="Annexin"/>
    <property type="match status" value="1"/>
</dbReference>
<sequence>MEFFRPTPALFPELYQDAADTLKEIFNQKIPDSIKLIELISKFNQDERVEIASIYGSELLFEQSKKAFKSDFENLILALFTPRYQVFANLLNTLFKRPSTLLTTLAFCISTPDAECLLKVQNFASLYEQNFGKLGPAFLTRKEDCSSDILTIRQELDKSSFESTLIHVLSNLHFSFYQQFILQNPDINEKIKCDISKNYEAYISASDAKNDMFRQVAKCVKLTVKGLGTKDDELIGLTAIFGDRMRNQIIKKSYDGDIVKELKSDLSGDYERCILAVWGLK</sequence>
<dbReference type="Proteomes" id="UP000018208">
    <property type="component" value="Unassembled WGS sequence"/>
</dbReference>
<evidence type="ECO:0000313" key="1">
    <source>
        <dbReference type="EMBL" id="EST47740.1"/>
    </source>
</evidence>
<dbReference type="EMBL" id="KI546035">
    <property type="protein sequence ID" value="EST47740.1"/>
    <property type="molecule type" value="Genomic_DNA"/>
</dbReference>
<accession>V6LT38</accession>
<keyword evidence="3" id="KW-1185">Reference proteome</keyword>
<dbReference type="EMBL" id="AUWU02000006">
    <property type="protein sequence ID" value="KAH0572184.1"/>
    <property type="molecule type" value="Genomic_DNA"/>
</dbReference>
<evidence type="ECO:0000313" key="2">
    <source>
        <dbReference type="EMBL" id="KAH0572184.1"/>
    </source>
</evidence>